<dbReference type="RefSeq" id="WP_052023274.1">
    <property type="nucleotide sequence ID" value="NZ_AXCW01000521.1"/>
</dbReference>
<dbReference type="Gene3D" id="3.90.79.10">
    <property type="entry name" value="Nucleoside Triphosphate Pyrophosphohydrolase"/>
    <property type="match status" value="1"/>
</dbReference>
<feature type="region of interest" description="Disordered" evidence="5">
    <location>
        <begin position="65"/>
        <end position="87"/>
    </location>
</feature>
<protein>
    <submittedName>
        <fullName evidence="7">NUDIX hydrolase</fullName>
    </submittedName>
</protein>
<dbReference type="AlphaFoldDB" id="A0A021VKT9"/>
<dbReference type="GO" id="GO:0016787">
    <property type="term" value="F:hydrolase activity"/>
    <property type="evidence" value="ECO:0007669"/>
    <property type="project" value="UniProtKB-KW"/>
</dbReference>
<dbReference type="CDD" id="cd18877">
    <property type="entry name" value="NUDIX_Hydrolase"/>
    <property type="match status" value="1"/>
</dbReference>
<evidence type="ECO:0000256" key="5">
    <source>
        <dbReference type="SAM" id="MobiDB-lite"/>
    </source>
</evidence>
<evidence type="ECO:0000256" key="1">
    <source>
        <dbReference type="ARBA" id="ARBA00001946"/>
    </source>
</evidence>
<gene>
    <name evidence="7" type="ORF">N866_16245</name>
</gene>
<evidence type="ECO:0000256" key="2">
    <source>
        <dbReference type="ARBA" id="ARBA00005582"/>
    </source>
</evidence>
<reference evidence="7 8" key="1">
    <citation type="submission" date="2014-01" db="EMBL/GenBank/DDBJ databases">
        <title>Actinotalea ferrariae CF5-4.</title>
        <authorList>
            <person name="Chen F."/>
            <person name="Li Y."/>
            <person name="Wang G."/>
        </authorList>
    </citation>
    <scope>NUCLEOTIDE SEQUENCE [LARGE SCALE GENOMIC DNA]</scope>
    <source>
        <strain evidence="7 8">CF5-4</strain>
    </source>
</reference>
<keyword evidence="8" id="KW-1185">Reference proteome</keyword>
<dbReference type="InterPro" id="IPR020476">
    <property type="entry name" value="Nudix_hydrolase"/>
</dbReference>
<evidence type="ECO:0000256" key="3">
    <source>
        <dbReference type="ARBA" id="ARBA00022801"/>
    </source>
</evidence>
<dbReference type="OrthoDB" id="3404294at2"/>
<evidence type="ECO:0000313" key="7">
    <source>
        <dbReference type="EMBL" id="EYR61801.1"/>
    </source>
</evidence>
<dbReference type="InterPro" id="IPR000086">
    <property type="entry name" value="NUDIX_hydrolase_dom"/>
</dbReference>
<dbReference type="InterPro" id="IPR020084">
    <property type="entry name" value="NUDIX_hydrolase_CS"/>
</dbReference>
<comment type="similarity">
    <text evidence="2 4">Belongs to the Nudix hydrolase family.</text>
</comment>
<comment type="caution">
    <text evidence="7">The sequence shown here is derived from an EMBL/GenBank/DDBJ whole genome shotgun (WGS) entry which is preliminary data.</text>
</comment>
<dbReference type="PRINTS" id="PR00502">
    <property type="entry name" value="NUDIXFAMILY"/>
</dbReference>
<dbReference type="EMBL" id="AXCW01000521">
    <property type="protein sequence ID" value="EYR61801.1"/>
    <property type="molecule type" value="Genomic_DNA"/>
</dbReference>
<keyword evidence="3 4" id="KW-0378">Hydrolase</keyword>
<dbReference type="Pfam" id="PF00293">
    <property type="entry name" value="NUDIX"/>
    <property type="match status" value="1"/>
</dbReference>
<dbReference type="PROSITE" id="PS51462">
    <property type="entry name" value="NUDIX"/>
    <property type="match status" value="1"/>
</dbReference>
<evidence type="ECO:0000259" key="6">
    <source>
        <dbReference type="PROSITE" id="PS51462"/>
    </source>
</evidence>
<dbReference type="SUPFAM" id="SSF55811">
    <property type="entry name" value="Nudix"/>
    <property type="match status" value="1"/>
</dbReference>
<dbReference type="PANTHER" id="PTHR43046:SF2">
    <property type="entry name" value="8-OXO-DGTP DIPHOSPHATASE-RELATED"/>
    <property type="match status" value="1"/>
</dbReference>
<proteinExistence type="inferred from homology"/>
<feature type="domain" description="Nudix hydrolase" evidence="6">
    <location>
        <begin position="32"/>
        <end position="166"/>
    </location>
</feature>
<name>A0A021VKT9_9CELL</name>
<evidence type="ECO:0000313" key="8">
    <source>
        <dbReference type="Proteomes" id="UP000019753"/>
    </source>
</evidence>
<evidence type="ECO:0000256" key="4">
    <source>
        <dbReference type="RuleBase" id="RU003476"/>
    </source>
</evidence>
<accession>A0A021VKT9</accession>
<comment type="cofactor">
    <cofactor evidence="1">
        <name>Mg(2+)</name>
        <dbReference type="ChEBI" id="CHEBI:18420"/>
    </cofactor>
</comment>
<organism evidence="7 8">
    <name type="scientific">Actinotalea ferrariae CF5-4</name>
    <dbReference type="NCBI Taxonomy" id="948458"/>
    <lineage>
        <taxon>Bacteria</taxon>
        <taxon>Bacillati</taxon>
        <taxon>Actinomycetota</taxon>
        <taxon>Actinomycetes</taxon>
        <taxon>Micrococcales</taxon>
        <taxon>Cellulomonadaceae</taxon>
        <taxon>Actinotalea</taxon>
    </lineage>
</organism>
<dbReference type="Proteomes" id="UP000019753">
    <property type="component" value="Unassembled WGS sequence"/>
</dbReference>
<dbReference type="PANTHER" id="PTHR43046">
    <property type="entry name" value="GDP-MANNOSE MANNOSYL HYDROLASE"/>
    <property type="match status" value="1"/>
</dbReference>
<dbReference type="InterPro" id="IPR015797">
    <property type="entry name" value="NUDIX_hydrolase-like_dom_sf"/>
</dbReference>
<sequence>MTGAGGPTRPAGLHRQPGDGWVECDCGRRHWGLHGAAGLLLFRTDPTGRADAVVLQHRAEWSDQGGTWGIPGGALAPGERPEDGAVREAAEEAGIDPDGLVVQTTRVLDHGTWSYTTVVARATAPHDPRPTDAESLAVAWVRLDDVPARLLLPAFGTAWPGLRDLLP</sequence>
<dbReference type="PROSITE" id="PS00893">
    <property type="entry name" value="NUDIX_BOX"/>
    <property type="match status" value="1"/>
</dbReference>